<keyword evidence="2" id="KW-1185">Reference proteome</keyword>
<dbReference type="AlphaFoldDB" id="A0A6N9NER4"/>
<dbReference type="NCBIfam" id="TIGR04282">
    <property type="entry name" value="glyco_like_cofC"/>
    <property type="match status" value="1"/>
</dbReference>
<organism evidence="1 2">
    <name type="scientific">Acidiluteibacter ferrifornacis</name>
    <dbReference type="NCBI Taxonomy" id="2692424"/>
    <lineage>
        <taxon>Bacteria</taxon>
        <taxon>Pseudomonadati</taxon>
        <taxon>Bacteroidota</taxon>
        <taxon>Flavobacteriia</taxon>
        <taxon>Flavobacteriales</taxon>
        <taxon>Cryomorphaceae</taxon>
        <taxon>Acidiluteibacter</taxon>
    </lineage>
</organism>
<sequence length="203" mass="22684">MSNGLIIFIKNPEIGKVKTRLAKTIGNQKALEVYQLLQERTKKVSLGVNARRFLFYSNSIAQNDGWIEQEFEKLLQADGNLGERMIDAFRAAFAAGMEKAIIIGSDCFDITPELIELAYQKLNNADVVIGPANDGGYYLIGMKNVDVGLFQDIEWSTESVFRDTVSKVKKAAFTYETLPTLIDIDTEDDLKASSFNLRLLSLT</sequence>
<dbReference type="SUPFAM" id="SSF53448">
    <property type="entry name" value="Nucleotide-diphospho-sugar transferases"/>
    <property type="match status" value="1"/>
</dbReference>
<proteinExistence type="predicted"/>
<dbReference type="InterPro" id="IPR029044">
    <property type="entry name" value="Nucleotide-diphossugar_trans"/>
</dbReference>
<name>A0A6N9NER4_9FLAO</name>
<gene>
    <name evidence="1" type="ORF">GQN54_03260</name>
</gene>
<dbReference type="PANTHER" id="PTHR36529:SF1">
    <property type="entry name" value="GLYCOSYLTRANSFERASE"/>
    <property type="match status" value="1"/>
</dbReference>
<dbReference type="PANTHER" id="PTHR36529">
    <property type="entry name" value="SLL1095 PROTEIN"/>
    <property type="match status" value="1"/>
</dbReference>
<dbReference type="InterPro" id="IPR018641">
    <property type="entry name" value="Trfase_1_rSAM/seldom-assoc"/>
</dbReference>
<protein>
    <submittedName>
        <fullName evidence="1">DUF2064 domain-containing protein</fullName>
    </submittedName>
</protein>
<evidence type="ECO:0000313" key="1">
    <source>
        <dbReference type="EMBL" id="NBG65118.1"/>
    </source>
</evidence>
<evidence type="ECO:0000313" key="2">
    <source>
        <dbReference type="Proteomes" id="UP000470771"/>
    </source>
</evidence>
<dbReference type="Gene3D" id="3.90.550.10">
    <property type="entry name" value="Spore Coat Polysaccharide Biosynthesis Protein SpsA, Chain A"/>
    <property type="match status" value="1"/>
</dbReference>
<reference evidence="1 2" key="1">
    <citation type="submission" date="2019-12" db="EMBL/GenBank/DDBJ databases">
        <authorList>
            <person name="Zhao J."/>
        </authorList>
    </citation>
    <scope>NUCLEOTIDE SEQUENCE [LARGE SCALE GENOMIC DNA]</scope>
    <source>
        <strain evidence="1 2">S-15</strain>
    </source>
</reference>
<dbReference type="EMBL" id="WWNE01000004">
    <property type="protein sequence ID" value="NBG65118.1"/>
    <property type="molecule type" value="Genomic_DNA"/>
</dbReference>
<dbReference type="Proteomes" id="UP000470771">
    <property type="component" value="Unassembled WGS sequence"/>
</dbReference>
<comment type="caution">
    <text evidence="1">The sequence shown here is derived from an EMBL/GenBank/DDBJ whole genome shotgun (WGS) entry which is preliminary data.</text>
</comment>
<dbReference type="Pfam" id="PF09837">
    <property type="entry name" value="DUF2064"/>
    <property type="match status" value="1"/>
</dbReference>
<dbReference type="RefSeq" id="WP_160631948.1">
    <property type="nucleotide sequence ID" value="NZ_WWNE01000004.1"/>
</dbReference>
<accession>A0A6N9NER4</accession>